<dbReference type="InterPro" id="IPR027417">
    <property type="entry name" value="P-loop_NTPase"/>
</dbReference>
<feature type="region of interest" description="Disordered" evidence="3">
    <location>
        <begin position="655"/>
        <end position="688"/>
    </location>
</feature>
<proteinExistence type="predicted"/>
<feature type="region of interest" description="Disordered" evidence="3">
    <location>
        <begin position="1609"/>
        <end position="1645"/>
    </location>
</feature>
<dbReference type="InterPro" id="IPR014001">
    <property type="entry name" value="Helicase_ATP-bd"/>
</dbReference>
<reference evidence="6" key="1">
    <citation type="submission" date="2020-09" db="EMBL/GenBank/DDBJ databases">
        <authorList>
            <person name="Blom J."/>
        </authorList>
    </citation>
    <scope>NUCLEOTIDE SEQUENCE</scope>
    <source>
        <strain evidence="6">No.713</strain>
    </source>
</reference>
<dbReference type="SMART" id="SM00490">
    <property type="entry name" value="HELICc"/>
    <property type="match status" value="1"/>
</dbReference>
<dbReference type="PROSITE" id="PS51192">
    <property type="entry name" value="HELICASE_ATP_BIND_1"/>
    <property type="match status" value="1"/>
</dbReference>
<dbReference type="InterPro" id="IPR018973">
    <property type="entry name" value="MZB"/>
</dbReference>
<dbReference type="SUPFAM" id="SSF52540">
    <property type="entry name" value="P-loop containing nucleoside triphosphate hydrolases"/>
    <property type="match status" value="2"/>
</dbReference>
<dbReference type="Pfam" id="PF00270">
    <property type="entry name" value="DEAD"/>
    <property type="match status" value="1"/>
</dbReference>
<dbReference type="RefSeq" id="WP_254173165.1">
    <property type="nucleotide sequence ID" value="NZ_LR882967.1"/>
</dbReference>
<feature type="region of interest" description="Disordered" evidence="3">
    <location>
        <begin position="813"/>
        <end position="832"/>
    </location>
</feature>
<evidence type="ECO:0000313" key="7">
    <source>
        <dbReference type="Proteomes" id="UP001153719"/>
    </source>
</evidence>
<dbReference type="GO" id="GO:0005524">
    <property type="term" value="F:ATP binding"/>
    <property type="evidence" value="ECO:0007669"/>
    <property type="project" value="UniProtKB-KW"/>
</dbReference>
<dbReference type="Proteomes" id="UP001153719">
    <property type="component" value="Chromosome"/>
</dbReference>
<evidence type="ECO:0000259" key="5">
    <source>
        <dbReference type="PROSITE" id="PS51194"/>
    </source>
</evidence>
<dbReference type="InterPro" id="IPR011545">
    <property type="entry name" value="DEAD/DEAH_box_helicase_dom"/>
</dbReference>
<dbReference type="GO" id="GO:0016787">
    <property type="term" value="F:hydrolase activity"/>
    <property type="evidence" value="ECO:0007669"/>
    <property type="project" value="UniProtKB-KW"/>
</dbReference>
<dbReference type="Pfam" id="PF09369">
    <property type="entry name" value="MZB"/>
    <property type="match status" value="1"/>
</dbReference>
<dbReference type="InterPro" id="IPR011335">
    <property type="entry name" value="Restrct_endonuc-II-like"/>
</dbReference>
<accession>A0A9W4G455</accession>
<dbReference type="GO" id="GO:0003676">
    <property type="term" value="F:nucleic acid binding"/>
    <property type="evidence" value="ECO:0007669"/>
    <property type="project" value="InterPro"/>
</dbReference>
<feature type="compositionally biased region" description="Polar residues" evidence="3">
    <location>
        <begin position="817"/>
        <end position="832"/>
    </location>
</feature>
<sequence length="1920" mass="215320">MSFSFKLQEIIEKGDDSLVATSTFLSQKMAILDCTGVDIISPNQLDLLFSRIPETWDFAQLGEIIDASTLSDSLASQFSQYINQQVSGVRYQVSEEEPGSRFQGRFQELETESLTPDTRNLTPAPALHPIQILDKLTEEYKDYLKTEFRAKDYQLKAALERELDTPLFLAQEPFYQAHRPFKDGVKWHDLPIDSQLATVMKKRTKSEYAYLHQSQAISHLLGANTSPLVVTTGTGSGKTESFLLPVIQNAIEDSIQFKKSGLTAILVYPMNALANDQELRINDFLQKSGWQSAISVRKYDRGTKQAEREELRKNPPHILLTNYMMLEYLLVRPADREAIFANHRCHFLVLDEVHTYRGTLGSNIALLVRRLKAHLTNAKQDYFTNISPDIQTRRYPQLIPVGTSATIKREGSGVRGQGSGIENLTPETQNLTPIQDFFSKLTGANKNTIRVIGEELQDIQTPETAIYSPQPITIKDFDLTNPEAVRQTLCALGNQPPDTPLEVAVHHARLLWDLNRWLTRSPLSISQIVEKVKAEIQERSQCNDSELRSEVETALLVGAALPEGTPGALQLRAHRLIRGGWQFHRCINPTCGKLYPMGEERCQCGHQTAPLYLCRNCGADYLRFIGEPTSQPLQPSAVPDDSSEWMLYDPSRFDIQADSEEDSEEEPQPRTSRKGSQKQTKQIKKRPVLQGSFDTSTLSFSTNPKDYPWQVTLAPARTRCLCCGGTAGSRNVITPVALGTSAAVKVLSEGLVEALAQANSNQPNHDGKERLLVFSDSRQDAAHQARFIVFTSRYDRMRRRVVQILKQVSGVRDQGSGKETLTPDTQNLTPNTSCKSLSLQRVVELLGERGLQEHDNQYAPANPSGFLTDETKHRISAWEEAPLLDELAVNAGYRATLMNLGLVQVKYHRLDEYVQTNGLEIAKNLGISQEILEYISRCLLDEIRIRGCLSRELLRYHPQHPSCPSYTKAAEWERRMKQPQGYAFLSEQPVPYLDSATIPYGIKLNNPWRKPKTGGRGPSLERILKHLLTRCGGTEPTEEQMVELLAWLQNGSFLVASELYGARDKIHLLQVNAEVVHLHLATAQQRYRCEVCSTHKLGAKENLPCPYCHGNLKHWSESEVLQNRNVKRILADQFIPLEAGEHTAQVPNDVRVELEEDFKAPATESKVNLLACSPTLEMGIDVGGLDAVILRNVPPRPDNYAQRGGRAGRRTRIGLVVSYARSTPHDQYFYDQPAEMIAGEVPAPALALGNRDVIFRHLNAIAFGAAEPGLAGKMVEYVSPQGDIKQEAVDALINGVQAQCDRAVTLAQEAWEETVLNEAGLSETQLREHLKTLSSRIQDVINRTARQVKELRTALDTYSAELQGERAGTRAAQLIARILGIETDKKRNANEADDRSAGYPLRRFAEFGILPGYEFPTQPAALRLLGDEREDDPISVARRFGIGQFQPNAQVFARTKRWKVIGLDNASPWNPRTESATWLYRLCNTCELRFDGNEPSCPRCGNNAPGKSFPAGEFAGFLARRDESPILDEEERYATRNLVKTHPQWNGQVIARWTVTPGWGLRLSRDEEVRWINEGLPATDKERTDGIPLLHNDAKGYLLCSDCGRILEDPDRQNTTQGRRKARKSGQDDPFGHADKCPQAGKSPQPLAIATSSKAEVLRLVLPVPSSMPKEDFQSWGLSLGYALKAGMQHLYMLDGSEVDFEFEGMWQVNNGGKRYGLVSLTFIDPSLGGSGYLRRIATEFDQVAKEAIAHLDHPNCETACYRCLKSYQNQRYHELLNWLQVIPALEQLAQSPPVTRPLETGDLDDPLPWLEAYNAGVGSPLELKFLRLFEQHGFQPEKQVPVPTNNPISIADFAIPERRLAIYIDGAAFHKGVNRRRDRFIRDRLTNDNPPWRVVVLGAVDLTKGQALVEMLKAEELRK</sequence>
<protein>
    <submittedName>
        <fullName evidence="6">ATP-dependent helicase YprA</fullName>
        <ecNumber evidence="6">3.6.4.-</ecNumber>
    </submittedName>
</protein>
<dbReference type="KEGG" id="ppsu:NO713_01031"/>
<feature type="domain" description="Helicase ATP-binding" evidence="4">
    <location>
        <begin position="219"/>
        <end position="410"/>
    </location>
</feature>
<dbReference type="GO" id="GO:0043138">
    <property type="term" value="F:3'-5' DNA helicase activity"/>
    <property type="evidence" value="ECO:0007669"/>
    <property type="project" value="TreeGrafter"/>
</dbReference>
<dbReference type="PANTHER" id="PTHR47957">
    <property type="entry name" value="ATP-DEPENDENT HELICASE HRQ1"/>
    <property type="match status" value="1"/>
</dbReference>
<evidence type="ECO:0000256" key="3">
    <source>
        <dbReference type="SAM" id="MobiDB-lite"/>
    </source>
</evidence>
<organism evidence="6 7">
    <name type="scientific">Planktothrix pseudagardhii</name>
    <dbReference type="NCBI Taxonomy" id="132604"/>
    <lineage>
        <taxon>Bacteria</taxon>
        <taxon>Bacillati</taxon>
        <taxon>Cyanobacteriota</taxon>
        <taxon>Cyanophyceae</taxon>
        <taxon>Oscillatoriophycideae</taxon>
        <taxon>Oscillatoriales</taxon>
        <taxon>Microcoleaceae</taxon>
        <taxon>Planktothrix</taxon>
    </lineage>
</organism>
<keyword evidence="2" id="KW-0067">ATP-binding</keyword>
<keyword evidence="6" id="KW-0347">Helicase</keyword>
<evidence type="ECO:0000256" key="2">
    <source>
        <dbReference type="ARBA" id="ARBA00022840"/>
    </source>
</evidence>
<keyword evidence="6" id="KW-0378">Hydrolase</keyword>
<dbReference type="Pfam" id="PF00271">
    <property type="entry name" value="Helicase_C"/>
    <property type="match status" value="1"/>
</dbReference>
<feature type="compositionally biased region" description="Basic residues" evidence="3">
    <location>
        <begin position="671"/>
        <end position="687"/>
    </location>
</feature>
<feature type="domain" description="Helicase C-terminal" evidence="5">
    <location>
        <begin position="1070"/>
        <end position="1254"/>
    </location>
</feature>
<evidence type="ECO:0000256" key="1">
    <source>
        <dbReference type="ARBA" id="ARBA00022741"/>
    </source>
</evidence>
<dbReference type="SUPFAM" id="SSF52980">
    <property type="entry name" value="Restriction endonuclease-like"/>
    <property type="match status" value="1"/>
</dbReference>
<name>A0A9W4G455_9CYAN</name>
<dbReference type="Gene3D" id="3.40.50.300">
    <property type="entry name" value="P-loop containing nucleotide triphosphate hydrolases"/>
    <property type="match status" value="2"/>
</dbReference>
<dbReference type="PANTHER" id="PTHR47957:SF3">
    <property type="entry name" value="ATP-DEPENDENT HELICASE HRQ1"/>
    <property type="match status" value="1"/>
</dbReference>
<feature type="compositionally biased region" description="Acidic residues" evidence="3">
    <location>
        <begin position="657"/>
        <end position="666"/>
    </location>
</feature>
<dbReference type="SMART" id="SM00487">
    <property type="entry name" value="DEXDc"/>
    <property type="match status" value="1"/>
</dbReference>
<evidence type="ECO:0000313" key="6">
    <source>
        <dbReference type="EMBL" id="CAD5926870.1"/>
    </source>
</evidence>
<keyword evidence="7" id="KW-1185">Reference proteome</keyword>
<dbReference type="EMBL" id="LR882967">
    <property type="protein sequence ID" value="CAD5926870.1"/>
    <property type="molecule type" value="Genomic_DNA"/>
</dbReference>
<dbReference type="EC" id="3.6.4.-" evidence="6"/>
<dbReference type="PROSITE" id="PS51194">
    <property type="entry name" value="HELICASE_CTER"/>
    <property type="match status" value="1"/>
</dbReference>
<evidence type="ECO:0000259" key="4">
    <source>
        <dbReference type="PROSITE" id="PS51192"/>
    </source>
</evidence>
<feature type="compositionally biased region" description="Basic and acidic residues" evidence="3">
    <location>
        <begin position="1625"/>
        <end position="1636"/>
    </location>
</feature>
<dbReference type="GO" id="GO:0006289">
    <property type="term" value="P:nucleotide-excision repair"/>
    <property type="evidence" value="ECO:0007669"/>
    <property type="project" value="TreeGrafter"/>
</dbReference>
<gene>
    <name evidence="6" type="primary">yprA</name>
    <name evidence="6" type="ORF">NO713_01031</name>
</gene>
<dbReference type="InterPro" id="IPR001650">
    <property type="entry name" value="Helicase_C-like"/>
</dbReference>
<keyword evidence="1" id="KW-0547">Nucleotide-binding</keyword>
<dbReference type="GO" id="GO:0036297">
    <property type="term" value="P:interstrand cross-link repair"/>
    <property type="evidence" value="ECO:0007669"/>
    <property type="project" value="TreeGrafter"/>
</dbReference>